<accession>A0ABP0CN74</accession>
<proteinExistence type="predicted"/>
<gene>
    <name evidence="7" type="ORF">SEUCBS140593_008652</name>
</gene>
<protein>
    <recommendedName>
        <fullName evidence="6">Zn(2)-C6 fungal-type domain-containing protein</fullName>
    </recommendedName>
</protein>
<dbReference type="InterPro" id="IPR001138">
    <property type="entry name" value="Zn2Cys6_DnaBD"/>
</dbReference>
<dbReference type="SMART" id="SM00066">
    <property type="entry name" value="GAL4"/>
    <property type="match status" value="1"/>
</dbReference>
<evidence type="ECO:0000256" key="2">
    <source>
        <dbReference type="ARBA" id="ARBA00023125"/>
    </source>
</evidence>
<dbReference type="CDD" id="cd00067">
    <property type="entry name" value="GAL4"/>
    <property type="match status" value="1"/>
</dbReference>
<dbReference type="EMBL" id="CAWUHD010000123">
    <property type="protein sequence ID" value="CAK7233587.1"/>
    <property type="molecule type" value="Genomic_DNA"/>
</dbReference>
<evidence type="ECO:0000256" key="3">
    <source>
        <dbReference type="ARBA" id="ARBA00023163"/>
    </source>
</evidence>
<dbReference type="InterPro" id="IPR051127">
    <property type="entry name" value="Fungal_SecMet_Regulators"/>
</dbReference>
<dbReference type="Gene3D" id="4.10.240.10">
    <property type="entry name" value="Zn(2)-C6 fungal-type DNA-binding domain"/>
    <property type="match status" value="1"/>
</dbReference>
<evidence type="ECO:0000256" key="4">
    <source>
        <dbReference type="ARBA" id="ARBA00023242"/>
    </source>
</evidence>
<name>A0ABP0CN74_9PEZI</name>
<feature type="region of interest" description="Disordered" evidence="5">
    <location>
        <begin position="1"/>
        <end position="42"/>
    </location>
</feature>
<keyword evidence="1" id="KW-0805">Transcription regulation</keyword>
<dbReference type="Proteomes" id="UP001642482">
    <property type="component" value="Unassembled WGS sequence"/>
</dbReference>
<feature type="region of interest" description="Disordered" evidence="5">
    <location>
        <begin position="136"/>
        <end position="200"/>
    </location>
</feature>
<dbReference type="CDD" id="cd12148">
    <property type="entry name" value="fungal_TF_MHR"/>
    <property type="match status" value="1"/>
</dbReference>
<evidence type="ECO:0000313" key="7">
    <source>
        <dbReference type="EMBL" id="CAK7233587.1"/>
    </source>
</evidence>
<keyword evidence="2" id="KW-0238">DNA-binding</keyword>
<dbReference type="SUPFAM" id="SSF57701">
    <property type="entry name" value="Zn2/Cys6 DNA-binding domain"/>
    <property type="match status" value="1"/>
</dbReference>
<feature type="compositionally biased region" description="Polar residues" evidence="5">
    <location>
        <begin position="31"/>
        <end position="42"/>
    </location>
</feature>
<dbReference type="PROSITE" id="PS00463">
    <property type="entry name" value="ZN2_CY6_FUNGAL_1"/>
    <property type="match status" value="1"/>
</dbReference>
<sequence length="730" mass="80082">MGGDPTAPFRVILPAPGRAAKLSGDEGPDDSGSNSSPVSNQRKLLKRIRSVAQACQMCRQMKAKCDGGRPRCGHCIDRDRPCGYEGEAGQSRQAAMRARLAAFESVFVSLRSANPAETERLLQRLRTTEDPVAILREESGGSPSSVSNVSTSGPASSAATSANTQYTSPGTSPRASPGPGNGVLSGVERSRNTSPRQSVERLLNNDTQILTAPVVIELVFPDFATTIRAVSQFYENQVALFHVFSEDETKSFHDVVFVGLASAAVNSDEKRAAMSCLAAVAAVGMRTSSRNFDRFTSNAVYDIAKQYFDLVLEKSPFLAIKLAALLAMYNVMSRNSMALIWIGVGLRLCQTYNLGSKAPTNASISVAEWSGFRKAWRTLVFLSCWLSFAMCFITGQEVESEKINPVILDFDNSTDIREVIQMELAKISILKVEILRIHLTFKKITILSFESVTRDLQSWYDKLPHSIHLRSLEKNNTLPPDVLRSAYHLHLLYMGAILLIYRRMASQYGHANIQTSTNQQFLGDGPESVPISLLEQGIEAARTSAAICSLLLQDDSKVRRSWIVILQAYSAGIVLLHAVAQKQVYGCHGDTWKGDMRRAEACLSVLSHNSSAYATTHELHASLAPFYNELSHARTVPMDHGGHGSNGPHYHGYGHANHNSHGHENQETVSLFLTLPTGVPMELTRVPRDLMAMLGQPFHSLQNDTSNRQEGRMATDSSNVGLPQISCLRW</sequence>
<reference evidence="7 8" key="1">
    <citation type="submission" date="2024-01" db="EMBL/GenBank/DDBJ databases">
        <authorList>
            <person name="Allen C."/>
            <person name="Tagirdzhanova G."/>
        </authorList>
    </citation>
    <scope>NUCLEOTIDE SEQUENCE [LARGE SCALE GENOMIC DNA]</scope>
</reference>
<dbReference type="PROSITE" id="PS50048">
    <property type="entry name" value="ZN2_CY6_FUNGAL_2"/>
    <property type="match status" value="1"/>
</dbReference>
<evidence type="ECO:0000313" key="8">
    <source>
        <dbReference type="Proteomes" id="UP001642482"/>
    </source>
</evidence>
<evidence type="ECO:0000256" key="5">
    <source>
        <dbReference type="SAM" id="MobiDB-lite"/>
    </source>
</evidence>
<dbReference type="InterPro" id="IPR036864">
    <property type="entry name" value="Zn2-C6_fun-type_DNA-bd_sf"/>
</dbReference>
<organism evidence="7 8">
    <name type="scientific">Sporothrix eucalyptigena</name>
    <dbReference type="NCBI Taxonomy" id="1812306"/>
    <lineage>
        <taxon>Eukaryota</taxon>
        <taxon>Fungi</taxon>
        <taxon>Dikarya</taxon>
        <taxon>Ascomycota</taxon>
        <taxon>Pezizomycotina</taxon>
        <taxon>Sordariomycetes</taxon>
        <taxon>Sordariomycetidae</taxon>
        <taxon>Ophiostomatales</taxon>
        <taxon>Ophiostomataceae</taxon>
        <taxon>Sporothrix</taxon>
    </lineage>
</organism>
<comment type="caution">
    <text evidence="7">The sequence shown here is derived from an EMBL/GenBank/DDBJ whole genome shotgun (WGS) entry which is preliminary data.</text>
</comment>
<feature type="domain" description="Zn(2)-C6 fungal-type" evidence="6">
    <location>
        <begin position="54"/>
        <end position="84"/>
    </location>
</feature>
<evidence type="ECO:0000256" key="1">
    <source>
        <dbReference type="ARBA" id="ARBA00023015"/>
    </source>
</evidence>
<evidence type="ECO:0000259" key="6">
    <source>
        <dbReference type="PROSITE" id="PS50048"/>
    </source>
</evidence>
<feature type="compositionally biased region" description="Low complexity" evidence="5">
    <location>
        <begin position="140"/>
        <end position="168"/>
    </location>
</feature>
<keyword evidence="4" id="KW-0539">Nucleus</keyword>
<dbReference type="PANTHER" id="PTHR47424">
    <property type="entry name" value="REGULATORY PROTEIN GAL4"/>
    <property type="match status" value="1"/>
</dbReference>
<dbReference type="PANTHER" id="PTHR47424:SF3">
    <property type="entry name" value="REGULATORY PROTEIN GAL4"/>
    <property type="match status" value="1"/>
</dbReference>
<dbReference type="Pfam" id="PF00172">
    <property type="entry name" value="Zn_clus"/>
    <property type="match status" value="1"/>
</dbReference>
<keyword evidence="8" id="KW-1185">Reference proteome</keyword>
<keyword evidence="3" id="KW-0804">Transcription</keyword>